<comment type="caution">
    <text evidence="2">The sequence shown here is derived from an EMBL/GenBank/DDBJ whole genome shotgun (WGS) entry which is preliminary data.</text>
</comment>
<feature type="signal peptide" evidence="1">
    <location>
        <begin position="1"/>
        <end position="30"/>
    </location>
</feature>
<dbReference type="Proteomes" id="UP000284202">
    <property type="component" value="Unassembled WGS sequence"/>
</dbReference>
<dbReference type="RefSeq" id="WP_119746398.1">
    <property type="nucleotide sequence ID" value="NZ_QZCG01000002.1"/>
</dbReference>
<accession>A0A418T4R9</accession>
<dbReference type="EMBL" id="QZCG01000002">
    <property type="protein sequence ID" value="RJE88203.1"/>
    <property type="molecule type" value="Genomic_DNA"/>
</dbReference>
<evidence type="ECO:0000313" key="3">
    <source>
        <dbReference type="Proteomes" id="UP000284202"/>
    </source>
</evidence>
<proteinExistence type="predicted"/>
<name>A0A418T4R9_9RHOB</name>
<dbReference type="AlphaFoldDB" id="A0A418T4R9"/>
<sequence>MQQCARHSGLKFLCFLMICFFPIASFPARAEIARTPLLEFFERQGCTIGPESRQAARDAGFAAEEIDELAAAALMQDQASQEGSWLVLSSGICRIRPPELTSAASLTDPDVIRHFTRKDEYASQGEPGCFLVGDALREDWQQARGWDPEKAYQEYMNLLGASVISGELSLYSDDPIHTPPGIILMTGDCADIPEMPDIRRSQRAMLAYFDELVRESAARVDCGETGEFFSYELPQIAMDLSDGKITNAFIFMDMMFVTMAAGWTEGSSLTEKGKARPPLCHLE</sequence>
<gene>
    <name evidence="2" type="ORF">D3P04_04655</name>
</gene>
<feature type="chain" id="PRO_5019251319" evidence="1">
    <location>
        <begin position="31"/>
        <end position="283"/>
    </location>
</feature>
<keyword evidence="3" id="KW-1185">Reference proteome</keyword>
<keyword evidence="1" id="KW-0732">Signal</keyword>
<protein>
    <submittedName>
        <fullName evidence="2">Uncharacterized protein</fullName>
    </submittedName>
</protein>
<reference evidence="3" key="1">
    <citation type="submission" date="2018-09" db="EMBL/GenBank/DDBJ databases">
        <title>Acidovorax cavernicola nov. sp. isolated from Gruta de las Maravillas (Aracena, Spain).</title>
        <authorList>
            <person name="Jurado V."/>
            <person name="Gutierrez-Patricio S."/>
            <person name="Gonzalez-Pimentel J.L."/>
            <person name="Miller A.Z."/>
            <person name="Laiz L."/>
            <person name="Saiz-Jimenez C."/>
        </authorList>
    </citation>
    <scope>NUCLEOTIDE SEQUENCE [LARGE SCALE GENOMIC DNA]</scope>
    <source>
        <strain evidence="3">1011MAR3C25</strain>
    </source>
</reference>
<evidence type="ECO:0000256" key="1">
    <source>
        <dbReference type="SAM" id="SignalP"/>
    </source>
</evidence>
<organism evidence="2 3">
    <name type="scientific">Paracoccus onubensis</name>
    <dbReference type="NCBI Taxonomy" id="1675788"/>
    <lineage>
        <taxon>Bacteria</taxon>
        <taxon>Pseudomonadati</taxon>
        <taxon>Pseudomonadota</taxon>
        <taxon>Alphaproteobacteria</taxon>
        <taxon>Rhodobacterales</taxon>
        <taxon>Paracoccaceae</taxon>
        <taxon>Paracoccus</taxon>
    </lineage>
</organism>
<evidence type="ECO:0000313" key="2">
    <source>
        <dbReference type="EMBL" id="RJE88203.1"/>
    </source>
</evidence>